<protein>
    <recommendedName>
        <fullName evidence="4">DUF1109 domain-containing protein</fullName>
    </recommendedName>
</protein>
<feature type="transmembrane region" description="Helical" evidence="1">
    <location>
        <begin position="92"/>
        <end position="111"/>
    </location>
</feature>
<dbReference type="EMBL" id="AP024546">
    <property type="protein sequence ID" value="BCT96965.1"/>
    <property type="molecule type" value="Genomic_DNA"/>
</dbReference>
<dbReference type="Pfam" id="PF06532">
    <property type="entry name" value="NrsF"/>
    <property type="match status" value="1"/>
</dbReference>
<evidence type="ECO:0000313" key="3">
    <source>
        <dbReference type="Proteomes" id="UP000680514"/>
    </source>
</evidence>
<keyword evidence="3" id="KW-1185">Reference proteome</keyword>
<keyword evidence="1" id="KW-0472">Membrane</keyword>
<keyword evidence="1" id="KW-1133">Transmembrane helix</keyword>
<dbReference type="InterPro" id="IPR009495">
    <property type="entry name" value="NrsF"/>
</dbReference>
<feature type="transmembrane region" description="Helical" evidence="1">
    <location>
        <begin position="186"/>
        <end position="212"/>
    </location>
</feature>
<evidence type="ECO:0000313" key="2">
    <source>
        <dbReference type="EMBL" id="BCT96965.1"/>
    </source>
</evidence>
<organism evidence="2 3">
    <name type="scientific">Lysobacter helvus</name>
    <dbReference type="NCBI Taxonomy" id="2675059"/>
    <lineage>
        <taxon>Bacteria</taxon>
        <taxon>Pseudomonadati</taxon>
        <taxon>Pseudomonadota</taxon>
        <taxon>Gammaproteobacteria</taxon>
        <taxon>Lysobacterales</taxon>
        <taxon>Lysobacteraceae</taxon>
        <taxon>Lysobacter</taxon>
    </lineage>
</organism>
<proteinExistence type="predicted"/>
<feature type="transmembrane region" description="Helical" evidence="1">
    <location>
        <begin position="131"/>
        <end position="150"/>
    </location>
</feature>
<sequence length="220" mass="23545">MADTRTLIERLARDARPVRPIASPLRRTVLWLVLAVVIAALVIAHYGLRANLGDVMHSGPDLVEWIASLLTGVCAAYAAFQVSVPGRSKAWAWLPVPPLLLWLTGLGWGCLRDYAHMGAAAFVMEAATSECAIAIAFTSVPLGLALLWMVRFAGVVRPMQSALLAALGAAALSAASVTLYHEGENMLMVLLWHFGAVLVLSLACLALGRPLFAWIGPVKR</sequence>
<dbReference type="RefSeq" id="WP_213434724.1">
    <property type="nucleotide sequence ID" value="NZ_AP024546.1"/>
</dbReference>
<name>A0ABM7QGZ6_9GAMM</name>
<feature type="transmembrane region" description="Helical" evidence="1">
    <location>
        <begin position="162"/>
        <end position="180"/>
    </location>
</feature>
<feature type="transmembrane region" description="Helical" evidence="1">
    <location>
        <begin position="29"/>
        <end position="47"/>
    </location>
</feature>
<dbReference type="Proteomes" id="UP000680514">
    <property type="component" value="Chromosome"/>
</dbReference>
<evidence type="ECO:0000256" key="1">
    <source>
        <dbReference type="SAM" id="Phobius"/>
    </source>
</evidence>
<accession>A0ABM7QGZ6</accession>
<reference evidence="2 3" key="1">
    <citation type="submission" date="2021-03" db="EMBL/GenBank/DDBJ databases">
        <title>Complete Genome Sequences of Two Lysobacter Strains Isolated from Sea Water (Lysobacter caseinilyticus) and Soil (Lysobacter helvus) in South Korea.</title>
        <authorList>
            <person name="Watanabe Y."/>
            <person name="Arakawa K."/>
        </authorList>
    </citation>
    <scope>NUCLEOTIDE SEQUENCE [LARGE SCALE GENOMIC DNA]</scope>
    <source>
        <strain evidence="2 3">D10</strain>
    </source>
</reference>
<evidence type="ECO:0008006" key="4">
    <source>
        <dbReference type="Google" id="ProtNLM"/>
    </source>
</evidence>
<gene>
    <name evidence="2" type="ORF">LYSHEL_28360</name>
</gene>
<feature type="transmembrane region" description="Helical" evidence="1">
    <location>
        <begin position="62"/>
        <end position="80"/>
    </location>
</feature>
<keyword evidence="1" id="KW-0812">Transmembrane</keyword>